<proteinExistence type="predicted"/>
<name>A0AAV9UYT5_9PEZI</name>
<accession>A0AAV9UYT5</accession>
<evidence type="ECO:0000313" key="2">
    <source>
        <dbReference type="EMBL" id="KAK6350239.1"/>
    </source>
</evidence>
<organism evidence="2 3">
    <name type="scientific">Orbilia brochopaga</name>
    <dbReference type="NCBI Taxonomy" id="3140254"/>
    <lineage>
        <taxon>Eukaryota</taxon>
        <taxon>Fungi</taxon>
        <taxon>Dikarya</taxon>
        <taxon>Ascomycota</taxon>
        <taxon>Pezizomycotina</taxon>
        <taxon>Orbiliomycetes</taxon>
        <taxon>Orbiliales</taxon>
        <taxon>Orbiliaceae</taxon>
        <taxon>Orbilia</taxon>
    </lineage>
</organism>
<evidence type="ECO:0000256" key="1">
    <source>
        <dbReference type="SAM" id="MobiDB-lite"/>
    </source>
</evidence>
<feature type="region of interest" description="Disordered" evidence="1">
    <location>
        <begin position="21"/>
        <end position="46"/>
    </location>
</feature>
<gene>
    <name evidence="2" type="ORF">TWF696_006475</name>
</gene>
<protein>
    <submittedName>
        <fullName evidence="2">Uncharacterized protein</fullName>
    </submittedName>
</protein>
<keyword evidence="3" id="KW-1185">Reference proteome</keyword>
<feature type="region of interest" description="Disordered" evidence="1">
    <location>
        <begin position="150"/>
        <end position="180"/>
    </location>
</feature>
<comment type="caution">
    <text evidence="2">The sequence shown here is derived from an EMBL/GenBank/DDBJ whole genome shotgun (WGS) entry which is preliminary data.</text>
</comment>
<feature type="compositionally biased region" description="Polar residues" evidence="1">
    <location>
        <begin position="33"/>
        <end position="43"/>
    </location>
</feature>
<feature type="compositionally biased region" description="Polar residues" evidence="1">
    <location>
        <begin position="162"/>
        <end position="180"/>
    </location>
</feature>
<reference evidence="2 3" key="1">
    <citation type="submission" date="2019-10" db="EMBL/GenBank/DDBJ databases">
        <authorList>
            <person name="Palmer J.M."/>
        </authorList>
    </citation>
    <scope>NUCLEOTIDE SEQUENCE [LARGE SCALE GENOMIC DNA]</scope>
    <source>
        <strain evidence="2 3">TWF696</strain>
    </source>
</reference>
<sequence length="383" mass="41788">MYIEAMSQVVPSAPVLDCDVVNTNPAQPAEAPSQATEEPPQQNAEDDLNLDDLKAMDPVCIEALGKFLDDFSKDLSSTSEADVSKPAGADQPMSAAPEIQDLSHIQSMNLDALEKIACEAWRLNEDIECPAGNTHRRTNQRLLSQDSSAACLTDGQPAGNPQPESHAQPPTASAQKPANTAVSNATVRFNNAIALPDLRPREKPKGFIRAFERELIDLTPIRKQMDKKAIVMAVGILQIATINKFWLLKCYGGVEGCLERLAAATIDDRIKFIAALTAEEFARLCDNALTPKDQLLLSNITTARLAGTAESLVSDPGFLAHHLLNPELVGIRKKWERMFRWAAGSTLEQMAGQFRMKLRRAKKGITAGADGRRRVVVRLVNST</sequence>
<dbReference type="AlphaFoldDB" id="A0AAV9UYT5"/>
<dbReference type="Proteomes" id="UP001375240">
    <property type="component" value="Unassembled WGS sequence"/>
</dbReference>
<evidence type="ECO:0000313" key="3">
    <source>
        <dbReference type="Proteomes" id="UP001375240"/>
    </source>
</evidence>
<dbReference type="EMBL" id="JAVHNQ010000004">
    <property type="protein sequence ID" value="KAK6350239.1"/>
    <property type="molecule type" value="Genomic_DNA"/>
</dbReference>